<protein>
    <recommendedName>
        <fullName evidence="3">Cobalamin-independent methionine synthase MetE C-terminal/archaeal domain-containing protein</fullName>
    </recommendedName>
</protein>
<accession>A0A1M5B0Q1</accession>
<dbReference type="RefSeq" id="WP_073157864.1">
    <property type="nucleotide sequence ID" value="NZ_FQVL01000017.1"/>
</dbReference>
<keyword evidence="2" id="KW-1185">Reference proteome</keyword>
<dbReference type="Proteomes" id="UP000184476">
    <property type="component" value="Unassembled WGS sequence"/>
</dbReference>
<organism evidence="1 2">
    <name type="scientific">Seinonella peptonophila</name>
    <dbReference type="NCBI Taxonomy" id="112248"/>
    <lineage>
        <taxon>Bacteria</taxon>
        <taxon>Bacillati</taxon>
        <taxon>Bacillota</taxon>
        <taxon>Bacilli</taxon>
        <taxon>Bacillales</taxon>
        <taxon>Thermoactinomycetaceae</taxon>
        <taxon>Seinonella</taxon>
    </lineage>
</organism>
<dbReference type="STRING" id="112248.SAMN05444392_11722"/>
<dbReference type="OrthoDB" id="4504900at2"/>
<dbReference type="InterPro" id="IPR038071">
    <property type="entry name" value="UROD/MetE-like_sf"/>
</dbReference>
<dbReference type="EMBL" id="FQVL01000017">
    <property type="protein sequence ID" value="SHF36141.1"/>
    <property type="molecule type" value="Genomic_DNA"/>
</dbReference>
<evidence type="ECO:0000313" key="2">
    <source>
        <dbReference type="Proteomes" id="UP000184476"/>
    </source>
</evidence>
<evidence type="ECO:0000313" key="1">
    <source>
        <dbReference type="EMBL" id="SHF36141.1"/>
    </source>
</evidence>
<name>A0A1M5B0Q1_9BACL</name>
<evidence type="ECO:0008006" key="3">
    <source>
        <dbReference type="Google" id="ProtNLM"/>
    </source>
</evidence>
<proteinExistence type="predicted"/>
<dbReference type="AlphaFoldDB" id="A0A1M5B0Q1"/>
<reference evidence="1 2" key="1">
    <citation type="submission" date="2016-11" db="EMBL/GenBank/DDBJ databases">
        <authorList>
            <person name="Jaros S."/>
            <person name="Januszkiewicz K."/>
            <person name="Wedrychowicz H."/>
        </authorList>
    </citation>
    <scope>NUCLEOTIDE SEQUENCE [LARGE SCALE GENOMIC DNA]</scope>
    <source>
        <strain evidence="1 2">DSM 44666</strain>
    </source>
</reference>
<dbReference type="SUPFAM" id="SSF51726">
    <property type="entry name" value="UROD/MetE-like"/>
    <property type="match status" value="1"/>
</dbReference>
<gene>
    <name evidence="1" type="ORF">SAMN05444392_11722</name>
</gene>
<dbReference type="Gene3D" id="3.20.20.210">
    <property type="match status" value="1"/>
</dbReference>
<sequence>MTPRKTLLVGSLPFKSEDEAMRQAVNVLGDTLISLPDGEIGEISEKYPLGKRSSWASYIIDDFASDQKNWQLIKKGNYEQGSPVDYDSIAKLKPKKSPVDLVRHLNFHYHEFFKQSYPIFQQLREEKKLPHLKFQVGIPTGLVPALFAMQPLQAFRYIDAMNQRLAFEVNEILAEANQDVIIQIEIPAELGLAYKLPKFLMNFALKSLFNLIHYFSTPASIGIHLCYGDLKNKALTHPQSLHKIIYFMNQIIAKWPQTHQLSYIHFPLAEGDQPPTLSDAFYQPLKELRIPQETRFIAGFVHEKRSVDELKQIQAKIDELLGYPVDIACSCGMGRRTPEVGKQLLELMKELCV</sequence>